<keyword evidence="3" id="KW-1185">Reference proteome</keyword>
<dbReference type="InterPro" id="IPR001041">
    <property type="entry name" value="2Fe-2S_ferredoxin-type"/>
</dbReference>
<dbReference type="Pfam" id="PF00111">
    <property type="entry name" value="Fer2"/>
    <property type="match status" value="1"/>
</dbReference>
<dbReference type="CDD" id="cd00207">
    <property type="entry name" value="fer2"/>
    <property type="match status" value="1"/>
</dbReference>
<comment type="caution">
    <text evidence="2">The sequence shown here is derived from an EMBL/GenBank/DDBJ whole genome shotgun (WGS) entry which is preliminary data.</text>
</comment>
<dbReference type="InterPro" id="IPR006058">
    <property type="entry name" value="2Fe2S_fd_BS"/>
</dbReference>
<proteinExistence type="predicted"/>
<dbReference type="EMBL" id="JADEVV010000004">
    <property type="protein sequence ID" value="MBE9252673.1"/>
    <property type="molecule type" value="Genomic_DNA"/>
</dbReference>
<dbReference type="InterPro" id="IPR012675">
    <property type="entry name" value="Beta-grasp_dom_sf"/>
</dbReference>
<accession>A0ABR9VMV3</accession>
<name>A0ABR9VMV3_9SYNC</name>
<evidence type="ECO:0000313" key="3">
    <source>
        <dbReference type="Proteomes" id="UP000658720"/>
    </source>
</evidence>
<evidence type="ECO:0000259" key="1">
    <source>
        <dbReference type="PROSITE" id="PS51085"/>
    </source>
</evidence>
<sequence length="98" mass="10779">MNHCIISFPESNFSLLSLQFNARLGEYLTPENSPILFGCRTGLCGTCLVRVVGELPPPEAEERELLAILAPDDAQARLACQIKLTGDIAIRTYQSDEI</sequence>
<feature type="domain" description="2Fe-2S ferredoxin-type" evidence="1">
    <location>
        <begin position="1"/>
        <end position="96"/>
    </location>
</feature>
<dbReference type="Gene3D" id="3.10.20.30">
    <property type="match status" value="1"/>
</dbReference>
<dbReference type="InterPro" id="IPR036010">
    <property type="entry name" value="2Fe-2S_ferredoxin-like_sf"/>
</dbReference>
<reference evidence="2 3" key="1">
    <citation type="submission" date="2020-10" db="EMBL/GenBank/DDBJ databases">
        <authorList>
            <person name="Castelo-Branco R."/>
            <person name="Eusebio N."/>
            <person name="Adriana R."/>
            <person name="Vieira A."/>
            <person name="Brugerolle De Fraissinette N."/>
            <person name="Rezende De Castro R."/>
            <person name="Schneider M.P."/>
            <person name="Vasconcelos V."/>
            <person name="Leao P.N."/>
        </authorList>
    </citation>
    <scope>NUCLEOTIDE SEQUENCE [LARGE SCALE GENOMIC DNA]</scope>
    <source>
        <strain evidence="2 3">LEGE 00031</strain>
    </source>
</reference>
<dbReference type="SUPFAM" id="SSF54292">
    <property type="entry name" value="2Fe-2S ferredoxin-like"/>
    <property type="match status" value="1"/>
</dbReference>
<dbReference type="PROSITE" id="PS00197">
    <property type="entry name" value="2FE2S_FER_1"/>
    <property type="match status" value="1"/>
</dbReference>
<dbReference type="RefSeq" id="WP_194018741.1">
    <property type="nucleotide sequence ID" value="NZ_JADEVV010000004.1"/>
</dbReference>
<gene>
    <name evidence="2" type="ORF">IQ217_02155</name>
</gene>
<dbReference type="Proteomes" id="UP000658720">
    <property type="component" value="Unassembled WGS sequence"/>
</dbReference>
<dbReference type="PROSITE" id="PS51085">
    <property type="entry name" value="2FE2S_FER_2"/>
    <property type="match status" value="1"/>
</dbReference>
<evidence type="ECO:0000313" key="2">
    <source>
        <dbReference type="EMBL" id="MBE9252673.1"/>
    </source>
</evidence>
<organism evidence="2 3">
    <name type="scientific">Synechocystis salina LEGE 00031</name>
    <dbReference type="NCBI Taxonomy" id="1828736"/>
    <lineage>
        <taxon>Bacteria</taxon>
        <taxon>Bacillati</taxon>
        <taxon>Cyanobacteriota</taxon>
        <taxon>Cyanophyceae</taxon>
        <taxon>Synechococcales</taxon>
        <taxon>Merismopediaceae</taxon>
        <taxon>Synechocystis</taxon>
    </lineage>
</organism>
<protein>
    <submittedName>
        <fullName evidence="2">(2Fe-2S)-binding protein</fullName>
    </submittedName>
</protein>